<dbReference type="AlphaFoldDB" id="A0A195AXN4"/>
<name>A0A195AXN4_9HYME</name>
<dbReference type="EMBL" id="KQ976716">
    <property type="protein sequence ID" value="KYM76800.1"/>
    <property type="molecule type" value="Genomic_DNA"/>
</dbReference>
<reference evidence="1 2" key="1">
    <citation type="submission" date="2015-09" db="EMBL/GenBank/DDBJ databases">
        <title>Atta colombica WGS genome.</title>
        <authorList>
            <person name="Nygaard S."/>
            <person name="Hu H."/>
            <person name="Boomsma J."/>
            <person name="Zhang G."/>
        </authorList>
    </citation>
    <scope>NUCLEOTIDE SEQUENCE [LARGE SCALE GENOMIC DNA]</scope>
    <source>
        <strain evidence="1">Treedump-2</strain>
        <tissue evidence="1">Whole body</tissue>
    </source>
</reference>
<sequence>MPTQMEGMRETHLETGHVGRRFVSDFLAPFYCQNIGLPILERQSSRVEQVLQWLVGGWVYGVGCRHDSNTTPCSVDSSRGERVRCTPPTPARVPGTTATLAPAAVADSHQTPSYLRINQWSSSPVLEPAMTRATSRDDDGDADATTAVDAGRRAGALGLNVATPQLPAISWFLA</sequence>
<accession>A0A195AXN4</accession>
<dbReference type="Proteomes" id="UP000078540">
    <property type="component" value="Unassembled WGS sequence"/>
</dbReference>
<protein>
    <submittedName>
        <fullName evidence="1">Uncharacterized protein</fullName>
    </submittedName>
</protein>
<proteinExistence type="predicted"/>
<organism evidence="1 2">
    <name type="scientific">Atta colombica</name>
    <dbReference type="NCBI Taxonomy" id="520822"/>
    <lineage>
        <taxon>Eukaryota</taxon>
        <taxon>Metazoa</taxon>
        <taxon>Ecdysozoa</taxon>
        <taxon>Arthropoda</taxon>
        <taxon>Hexapoda</taxon>
        <taxon>Insecta</taxon>
        <taxon>Pterygota</taxon>
        <taxon>Neoptera</taxon>
        <taxon>Endopterygota</taxon>
        <taxon>Hymenoptera</taxon>
        <taxon>Apocrita</taxon>
        <taxon>Aculeata</taxon>
        <taxon>Formicoidea</taxon>
        <taxon>Formicidae</taxon>
        <taxon>Myrmicinae</taxon>
        <taxon>Atta</taxon>
    </lineage>
</organism>
<evidence type="ECO:0000313" key="2">
    <source>
        <dbReference type="Proteomes" id="UP000078540"/>
    </source>
</evidence>
<gene>
    <name evidence="1" type="ORF">ALC53_12689</name>
</gene>
<keyword evidence="2" id="KW-1185">Reference proteome</keyword>
<evidence type="ECO:0000313" key="1">
    <source>
        <dbReference type="EMBL" id="KYM76800.1"/>
    </source>
</evidence>